<dbReference type="KEGG" id="kfv:AS188_16015"/>
<dbReference type="Proteomes" id="UP000234632">
    <property type="component" value="Unassembled WGS sequence"/>
</dbReference>
<dbReference type="EMBL" id="BJZR01000151">
    <property type="protein sequence ID" value="GEO93656.1"/>
    <property type="molecule type" value="Genomic_DNA"/>
</dbReference>
<keyword evidence="2" id="KW-0614">Plasmid</keyword>
<dbReference type="EMBL" id="LOMZ01000004">
    <property type="protein sequence ID" value="PLC10720.1"/>
    <property type="molecule type" value="Genomic_DNA"/>
</dbReference>
<reference evidence="3 7" key="3">
    <citation type="submission" date="2019-07" db="EMBL/GenBank/DDBJ databases">
        <title>Whole genome shotgun sequence of Kocuria flava NBRC 107626.</title>
        <authorList>
            <person name="Hosoyama A."/>
            <person name="Uohara A."/>
            <person name="Ohji S."/>
            <person name="Ichikawa N."/>
        </authorList>
    </citation>
    <scope>NUCLEOTIDE SEQUENCE [LARGE SCALE GENOMIC DNA]</scope>
    <source>
        <strain evidence="3 7">NBRC 107626</strain>
    </source>
</reference>
<dbReference type="EMBL" id="CP013255">
    <property type="protein sequence ID" value="ALU41392.1"/>
    <property type="molecule type" value="Genomic_DNA"/>
</dbReference>
<feature type="compositionally biased region" description="Polar residues" evidence="1">
    <location>
        <begin position="1"/>
        <end position="10"/>
    </location>
</feature>
<reference evidence="2 5" key="1">
    <citation type="submission" date="2015-11" db="EMBL/GenBank/DDBJ databases">
        <title>Complete Genome Sequence of Kocuria flava strain HO-9041.</title>
        <authorList>
            <person name="Zhou M."/>
            <person name="Dai J."/>
        </authorList>
    </citation>
    <scope>NUCLEOTIDE SEQUENCE [LARGE SCALE GENOMIC DNA]</scope>
    <source>
        <strain evidence="2 5">HO-9041</strain>
        <plasmid evidence="2 5">1</plasmid>
    </source>
</reference>
<organism evidence="2 5">
    <name type="scientific">Kocuria flava</name>
    <dbReference type="NCBI Taxonomy" id="446860"/>
    <lineage>
        <taxon>Bacteria</taxon>
        <taxon>Bacillati</taxon>
        <taxon>Actinomycetota</taxon>
        <taxon>Actinomycetes</taxon>
        <taxon>Micrococcales</taxon>
        <taxon>Micrococcaceae</taxon>
        <taxon>Kocuria</taxon>
    </lineage>
</organism>
<evidence type="ECO:0000313" key="6">
    <source>
        <dbReference type="Proteomes" id="UP000234632"/>
    </source>
</evidence>
<gene>
    <name evidence="2" type="ORF">AS188_16015</name>
    <name evidence="4" type="ORF">AUQ48_16835</name>
    <name evidence="3" type="ORF">KFL01_29620</name>
</gene>
<name>A0A0U3I154_9MICC</name>
<keyword evidence="7" id="KW-1185">Reference proteome</keyword>
<sequence>MTDHLPSTMQEPGLAPGADPTSLTPEEPFPEELLGLSLVQLQVLHSRVSRRLEQEYLSLEGPHPLTVDRLQCLGVELDSRVLTGTTTASSALTES</sequence>
<dbReference type="Proteomes" id="UP000057181">
    <property type="component" value="Plasmid 1"/>
</dbReference>
<evidence type="ECO:0000313" key="5">
    <source>
        <dbReference type="Proteomes" id="UP000057181"/>
    </source>
</evidence>
<feature type="compositionally biased region" description="Low complexity" evidence="1">
    <location>
        <begin position="20"/>
        <end position="29"/>
    </location>
</feature>
<evidence type="ECO:0000313" key="3">
    <source>
        <dbReference type="EMBL" id="GEO93656.1"/>
    </source>
</evidence>
<feature type="region of interest" description="Disordered" evidence="1">
    <location>
        <begin position="1"/>
        <end position="29"/>
    </location>
</feature>
<dbReference type="AlphaFoldDB" id="A0A0U3I154"/>
<reference evidence="4 6" key="2">
    <citation type="submission" date="2015-12" db="EMBL/GenBank/DDBJ databases">
        <authorList>
            <person name="Shamseldin A."/>
            <person name="Moawad H."/>
            <person name="Abd El-Rahim W.M."/>
            <person name="Sadowsky M.J."/>
        </authorList>
    </citation>
    <scope>NUCLEOTIDE SEQUENCE [LARGE SCALE GENOMIC DNA]</scope>
    <source>
        <strain evidence="4 6">S43</strain>
    </source>
</reference>
<evidence type="ECO:0000313" key="4">
    <source>
        <dbReference type="EMBL" id="PLC10720.1"/>
    </source>
</evidence>
<evidence type="ECO:0000256" key="1">
    <source>
        <dbReference type="SAM" id="MobiDB-lite"/>
    </source>
</evidence>
<dbReference type="Proteomes" id="UP000321155">
    <property type="component" value="Unassembled WGS sequence"/>
</dbReference>
<proteinExistence type="predicted"/>
<evidence type="ECO:0000313" key="2">
    <source>
        <dbReference type="EMBL" id="ALU41392.1"/>
    </source>
</evidence>
<evidence type="ECO:0000313" key="7">
    <source>
        <dbReference type="Proteomes" id="UP000321155"/>
    </source>
</evidence>
<geneLocation type="plasmid" evidence="2">
    <name>1</name>
</geneLocation>
<protein>
    <submittedName>
        <fullName evidence="2">Uncharacterized protein</fullName>
    </submittedName>
</protein>
<accession>A0A0U3I154</accession>
<dbReference type="RefSeq" id="WP_058860057.1">
    <property type="nucleotide sequence ID" value="NZ_BJZR01000151.1"/>
</dbReference>